<keyword evidence="2" id="KW-0560">Oxidoreductase</keyword>
<name>A0AAF0CD65_9GAMM</name>
<evidence type="ECO:0000313" key="4">
    <source>
        <dbReference type="EMBL" id="WDE08536.1"/>
    </source>
</evidence>
<evidence type="ECO:0000256" key="2">
    <source>
        <dbReference type="ARBA" id="ARBA00023002"/>
    </source>
</evidence>
<keyword evidence="5" id="KW-1185">Reference proteome</keyword>
<dbReference type="InterPro" id="IPR051911">
    <property type="entry name" value="SDR_oxidoreductase"/>
</dbReference>
<dbReference type="InterPro" id="IPR020904">
    <property type="entry name" value="Sc_DH/Rdtase_CS"/>
</dbReference>
<reference evidence="4 5" key="1">
    <citation type="journal article" date="2015" name="Genome Announc.">
        <title>Draft Genome Sequences of Marine Isolates of Thalassomonas viridans and Thalassomonas actiniarum.</title>
        <authorList>
            <person name="Olonade I."/>
            <person name="van Zyl L.J."/>
            <person name="Trindade M."/>
        </authorList>
    </citation>
    <scope>NUCLEOTIDE SEQUENCE [LARGE SCALE GENOMIC DNA]</scope>
    <source>
        <strain evidence="4 5">XOM25</strain>
    </source>
</reference>
<dbReference type="KEGG" id="tvd:SG34_031940"/>
<dbReference type="SUPFAM" id="SSF51735">
    <property type="entry name" value="NAD(P)-binding Rossmann-fold domains"/>
    <property type="match status" value="1"/>
</dbReference>
<dbReference type="InterPro" id="IPR002347">
    <property type="entry name" value="SDR_fam"/>
</dbReference>
<reference evidence="4 5" key="2">
    <citation type="journal article" date="2022" name="Mar. Drugs">
        <title>Bioassay-Guided Fractionation Leads to the Detection of Cholic Acid Generated by the Rare Thalassomonas sp.</title>
        <authorList>
            <person name="Pheiffer F."/>
            <person name="Schneider Y.K."/>
            <person name="Hansen E.H."/>
            <person name="Andersen J.H."/>
            <person name="Isaksson J."/>
            <person name="Busche T."/>
            <person name="R C."/>
            <person name="Kalinowski J."/>
            <person name="Zyl L.V."/>
            <person name="Trindade M."/>
        </authorList>
    </citation>
    <scope>NUCLEOTIDE SEQUENCE [LARGE SCALE GENOMIC DNA]</scope>
    <source>
        <strain evidence="4 5">XOM25</strain>
    </source>
</reference>
<evidence type="ECO:0000256" key="1">
    <source>
        <dbReference type="ARBA" id="ARBA00006484"/>
    </source>
</evidence>
<accession>A0AAF0CD65</accession>
<dbReference type="EMBL" id="CP059734">
    <property type="protein sequence ID" value="WDE08536.1"/>
    <property type="molecule type" value="Genomic_DNA"/>
</dbReference>
<dbReference type="PANTHER" id="PTHR43976">
    <property type="entry name" value="SHORT CHAIN DEHYDROGENASE"/>
    <property type="match status" value="1"/>
</dbReference>
<dbReference type="PROSITE" id="PS00061">
    <property type="entry name" value="ADH_SHORT"/>
    <property type="match status" value="1"/>
</dbReference>
<dbReference type="Gene3D" id="3.40.50.720">
    <property type="entry name" value="NAD(P)-binding Rossmann-like Domain"/>
    <property type="match status" value="1"/>
</dbReference>
<dbReference type="PRINTS" id="PR00080">
    <property type="entry name" value="SDRFAMILY"/>
</dbReference>
<sequence length="271" mass="29534">MTNKPKVILVTGTSRGIGKASADKLTQQGHIVYGCSRYQEGLTDRHLQLDVTDYEACLAAINRIVSVEGRIDAIVNNVGYHLMGASEETSIEEIRDQFEVNFFGSLNVIKAATSHLVNQRSGHIINITSLPARVALPFMSAYCASKYALEGYSRSLRAELLPFGVYVANVVPGAVDVGTTDYSVKVTATPSGIFEPLRRDITEVVRTGQHEDVTSVTELVDTIANIMSNPTPAFTNLLGKAANEFIYADKYLPEESVEAMIRSFIGLPETI</sequence>
<dbReference type="Pfam" id="PF00106">
    <property type="entry name" value="adh_short"/>
    <property type="match status" value="1"/>
</dbReference>
<dbReference type="InterPro" id="IPR036291">
    <property type="entry name" value="NAD(P)-bd_dom_sf"/>
</dbReference>
<dbReference type="PROSITE" id="PS51257">
    <property type="entry name" value="PROKAR_LIPOPROTEIN"/>
    <property type="match status" value="1"/>
</dbReference>
<dbReference type="CDD" id="cd05374">
    <property type="entry name" value="17beta-HSD-like_SDR_c"/>
    <property type="match status" value="1"/>
</dbReference>
<dbReference type="PANTHER" id="PTHR43976:SF16">
    <property type="entry name" value="SHORT-CHAIN DEHYDROGENASE_REDUCTASE FAMILY PROTEIN"/>
    <property type="match status" value="1"/>
</dbReference>
<dbReference type="PRINTS" id="PR00081">
    <property type="entry name" value="GDHRDH"/>
</dbReference>
<protein>
    <submittedName>
        <fullName evidence="4">SDR family oxidoreductase</fullName>
    </submittedName>
</protein>
<dbReference type="RefSeq" id="WP_053046697.1">
    <property type="nucleotide sequence ID" value="NZ_CP059734.1"/>
</dbReference>
<organism evidence="4 5">
    <name type="scientific">Thalassomonas viridans</name>
    <dbReference type="NCBI Taxonomy" id="137584"/>
    <lineage>
        <taxon>Bacteria</taxon>
        <taxon>Pseudomonadati</taxon>
        <taxon>Pseudomonadota</taxon>
        <taxon>Gammaproteobacteria</taxon>
        <taxon>Alteromonadales</taxon>
        <taxon>Colwelliaceae</taxon>
        <taxon>Thalassomonas</taxon>
    </lineage>
</organism>
<dbReference type="Proteomes" id="UP000032352">
    <property type="component" value="Chromosome pTvir"/>
</dbReference>
<evidence type="ECO:0000256" key="3">
    <source>
        <dbReference type="RuleBase" id="RU000363"/>
    </source>
</evidence>
<dbReference type="AlphaFoldDB" id="A0AAF0CD65"/>
<gene>
    <name evidence="4" type="ORF">SG34_031940</name>
</gene>
<comment type="similarity">
    <text evidence="1 3">Belongs to the short-chain dehydrogenases/reductases (SDR) family.</text>
</comment>
<proteinExistence type="inferred from homology"/>
<dbReference type="GO" id="GO:0016491">
    <property type="term" value="F:oxidoreductase activity"/>
    <property type="evidence" value="ECO:0007669"/>
    <property type="project" value="UniProtKB-KW"/>
</dbReference>
<evidence type="ECO:0000313" key="5">
    <source>
        <dbReference type="Proteomes" id="UP000032352"/>
    </source>
</evidence>